<evidence type="ECO:0000313" key="3">
    <source>
        <dbReference type="Proteomes" id="UP001221328"/>
    </source>
</evidence>
<name>A0ABT5G1R8_9ACTN</name>
<keyword evidence="1" id="KW-0812">Transmembrane</keyword>
<accession>A0ABT5G1R8</accession>
<feature type="transmembrane region" description="Helical" evidence="1">
    <location>
        <begin position="20"/>
        <end position="43"/>
    </location>
</feature>
<dbReference type="EMBL" id="JAQOSK010000013">
    <property type="protein sequence ID" value="MDC2958770.1"/>
    <property type="molecule type" value="Genomic_DNA"/>
</dbReference>
<comment type="caution">
    <text evidence="2">The sequence shown here is derived from an EMBL/GenBank/DDBJ whole genome shotgun (WGS) entry which is preliminary data.</text>
</comment>
<dbReference type="RefSeq" id="WP_272177421.1">
    <property type="nucleotide sequence ID" value="NZ_JAQOSK010000013.1"/>
</dbReference>
<feature type="transmembrane region" description="Helical" evidence="1">
    <location>
        <begin position="63"/>
        <end position="84"/>
    </location>
</feature>
<keyword evidence="1" id="KW-1133">Transmembrane helix</keyword>
<protein>
    <submittedName>
        <fullName evidence="2">Uncharacterized protein</fullName>
    </submittedName>
</protein>
<gene>
    <name evidence="2" type="ORF">PO587_30455</name>
</gene>
<evidence type="ECO:0000256" key="1">
    <source>
        <dbReference type="SAM" id="Phobius"/>
    </source>
</evidence>
<sequence length="85" mass="9271">MPNAVDLAAVWTPNPDHPYTWAKFFGLLAVVLGSVIAIVGVYAARSTWRGLDPARRRRQLRPLAMTAGVFVAFGGVLVAFGVWLF</sequence>
<keyword evidence="1" id="KW-0472">Membrane</keyword>
<dbReference type="Proteomes" id="UP001221328">
    <property type="component" value="Unassembled WGS sequence"/>
</dbReference>
<evidence type="ECO:0000313" key="2">
    <source>
        <dbReference type="EMBL" id="MDC2958770.1"/>
    </source>
</evidence>
<proteinExistence type="predicted"/>
<keyword evidence="3" id="KW-1185">Reference proteome</keyword>
<reference evidence="2 3" key="1">
    <citation type="journal article" date="2015" name="Int. J. Syst. Evol. Microbiol.">
        <title>Streptomyces gilvifuscus sp. nov., an actinomycete that produces antibacterial compounds isolated from soil.</title>
        <authorList>
            <person name="Nguyen T.M."/>
            <person name="Kim J."/>
        </authorList>
    </citation>
    <scope>NUCLEOTIDE SEQUENCE [LARGE SCALE GENOMIC DNA]</scope>
    <source>
        <strain evidence="2 3">T113</strain>
    </source>
</reference>
<organism evidence="2 3">
    <name type="scientific">Streptomyces gilvifuscus</name>
    <dbReference type="NCBI Taxonomy" id="1550617"/>
    <lineage>
        <taxon>Bacteria</taxon>
        <taxon>Bacillati</taxon>
        <taxon>Actinomycetota</taxon>
        <taxon>Actinomycetes</taxon>
        <taxon>Kitasatosporales</taxon>
        <taxon>Streptomycetaceae</taxon>
        <taxon>Streptomyces</taxon>
    </lineage>
</organism>